<reference evidence="2 3" key="1">
    <citation type="journal article" date="2019" name="Nat. Ecol. Evol.">
        <title>Megaphylogeny resolves global patterns of mushroom evolution.</title>
        <authorList>
            <person name="Varga T."/>
            <person name="Krizsan K."/>
            <person name="Foldi C."/>
            <person name="Dima B."/>
            <person name="Sanchez-Garcia M."/>
            <person name="Sanchez-Ramirez S."/>
            <person name="Szollosi G.J."/>
            <person name="Szarkandi J.G."/>
            <person name="Papp V."/>
            <person name="Albert L."/>
            <person name="Andreopoulos W."/>
            <person name="Angelini C."/>
            <person name="Antonin V."/>
            <person name="Barry K.W."/>
            <person name="Bougher N.L."/>
            <person name="Buchanan P."/>
            <person name="Buyck B."/>
            <person name="Bense V."/>
            <person name="Catcheside P."/>
            <person name="Chovatia M."/>
            <person name="Cooper J."/>
            <person name="Damon W."/>
            <person name="Desjardin D."/>
            <person name="Finy P."/>
            <person name="Geml J."/>
            <person name="Haridas S."/>
            <person name="Hughes K."/>
            <person name="Justo A."/>
            <person name="Karasinski D."/>
            <person name="Kautmanova I."/>
            <person name="Kiss B."/>
            <person name="Kocsube S."/>
            <person name="Kotiranta H."/>
            <person name="LaButti K.M."/>
            <person name="Lechner B.E."/>
            <person name="Liimatainen K."/>
            <person name="Lipzen A."/>
            <person name="Lukacs Z."/>
            <person name="Mihaltcheva S."/>
            <person name="Morgado L.N."/>
            <person name="Niskanen T."/>
            <person name="Noordeloos M.E."/>
            <person name="Ohm R.A."/>
            <person name="Ortiz-Santana B."/>
            <person name="Ovrebo C."/>
            <person name="Racz N."/>
            <person name="Riley R."/>
            <person name="Savchenko A."/>
            <person name="Shiryaev A."/>
            <person name="Soop K."/>
            <person name="Spirin V."/>
            <person name="Szebenyi C."/>
            <person name="Tomsovsky M."/>
            <person name="Tulloss R.E."/>
            <person name="Uehling J."/>
            <person name="Grigoriev I.V."/>
            <person name="Vagvolgyi C."/>
            <person name="Papp T."/>
            <person name="Martin F.M."/>
            <person name="Miettinen O."/>
            <person name="Hibbett D.S."/>
            <person name="Nagy L.G."/>
        </authorList>
    </citation>
    <scope>NUCLEOTIDE SEQUENCE [LARGE SCALE GENOMIC DNA]</scope>
    <source>
        <strain evidence="2 3">FP101781</strain>
    </source>
</reference>
<feature type="compositionally biased region" description="Basic and acidic residues" evidence="1">
    <location>
        <begin position="253"/>
        <end position="271"/>
    </location>
</feature>
<protein>
    <recommendedName>
        <fullName evidence="4">G-patch domain-containing protein</fullName>
    </recommendedName>
</protein>
<evidence type="ECO:0000256" key="1">
    <source>
        <dbReference type="SAM" id="MobiDB-lite"/>
    </source>
</evidence>
<feature type="compositionally biased region" description="Basic and acidic residues" evidence="1">
    <location>
        <begin position="283"/>
        <end position="312"/>
    </location>
</feature>
<dbReference type="EMBL" id="QPFP01000001">
    <property type="protein sequence ID" value="TEB39825.1"/>
    <property type="molecule type" value="Genomic_DNA"/>
</dbReference>
<feature type="region of interest" description="Disordered" evidence="1">
    <location>
        <begin position="151"/>
        <end position="346"/>
    </location>
</feature>
<evidence type="ECO:0000313" key="2">
    <source>
        <dbReference type="EMBL" id="TEB39825.1"/>
    </source>
</evidence>
<dbReference type="AlphaFoldDB" id="A0A4Y7U071"/>
<keyword evidence="3" id="KW-1185">Reference proteome</keyword>
<sequence>MPLDGHSYLVSQGWGGKGKGLRDGAICRPIAVTQKKSLAGLGKDRDEAFPFWDHLFTAAASAIKVHIDDSDDEGSASSGDHGEAKKSRSTSLAFKRTETGILSTRRPVHGISAHDGLFRDLNTFVFLRDAARRGLYSRFFRGPVLGPDARLEKQVRESSPKPQYGVGEGEETTVRAMMVRQLENAKKERKERSKEKEKKDKVEENEEDFKRRKEDKTERKRVKEEKRAEERKRKEERRVVREAKEAGPASEVEEGKEKKEKSSKGKEKASEVSEFTPISTSSGDKKASSKDRERSSKKGKTDTDSDRHSERKGSKKSKRKLDGEDEDGAPKKKKKRKSDESELFVQ</sequence>
<dbReference type="Proteomes" id="UP000298030">
    <property type="component" value="Unassembled WGS sequence"/>
</dbReference>
<gene>
    <name evidence="2" type="ORF">FA13DRAFT_1784494</name>
</gene>
<feature type="compositionally biased region" description="Basic and acidic residues" evidence="1">
    <location>
        <begin position="183"/>
        <end position="245"/>
    </location>
</feature>
<evidence type="ECO:0000313" key="3">
    <source>
        <dbReference type="Proteomes" id="UP000298030"/>
    </source>
</evidence>
<name>A0A4Y7U071_COPMI</name>
<dbReference type="OrthoDB" id="3366546at2759"/>
<proteinExistence type="predicted"/>
<accession>A0A4Y7U071</accession>
<dbReference type="STRING" id="71717.A0A4Y7U071"/>
<organism evidence="2 3">
    <name type="scientific">Coprinellus micaceus</name>
    <name type="common">Glistening ink-cap mushroom</name>
    <name type="synonym">Coprinus micaceus</name>
    <dbReference type="NCBI Taxonomy" id="71717"/>
    <lineage>
        <taxon>Eukaryota</taxon>
        <taxon>Fungi</taxon>
        <taxon>Dikarya</taxon>
        <taxon>Basidiomycota</taxon>
        <taxon>Agaricomycotina</taxon>
        <taxon>Agaricomycetes</taxon>
        <taxon>Agaricomycetidae</taxon>
        <taxon>Agaricales</taxon>
        <taxon>Agaricineae</taxon>
        <taxon>Psathyrellaceae</taxon>
        <taxon>Coprinellus</taxon>
    </lineage>
</organism>
<comment type="caution">
    <text evidence="2">The sequence shown here is derived from an EMBL/GenBank/DDBJ whole genome shotgun (WGS) entry which is preliminary data.</text>
</comment>
<feature type="region of interest" description="Disordered" evidence="1">
    <location>
        <begin position="69"/>
        <end position="91"/>
    </location>
</feature>
<evidence type="ECO:0008006" key="4">
    <source>
        <dbReference type="Google" id="ProtNLM"/>
    </source>
</evidence>